<name>A0A2P2QWN5_RHIMU</name>
<accession>A0A2P2QWN5</accession>
<keyword evidence="1" id="KW-0812">Transmembrane</keyword>
<evidence type="ECO:0000256" key="1">
    <source>
        <dbReference type="SAM" id="Phobius"/>
    </source>
</evidence>
<feature type="transmembrane region" description="Helical" evidence="1">
    <location>
        <begin position="21"/>
        <end position="41"/>
    </location>
</feature>
<sequence>MKLFRVICLLDIHSIRLLMCYFFPVLSLCDYFLMLGLYILLSCS</sequence>
<dbReference type="EMBL" id="GGEC01090932">
    <property type="protein sequence ID" value="MBX71416.1"/>
    <property type="molecule type" value="Transcribed_RNA"/>
</dbReference>
<proteinExistence type="predicted"/>
<protein>
    <submittedName>
        <fullName evidence="2">Uncharacterized protein</fullName>
    </submittedName>
</protein>
<organism evidence="2">
    <name type="scientific">Rhizophora mucronata</name>
    <name type="common">Asiatic mangrove</name>
    <dbReference type="NCBI Taxonomy" id="61149"/>
    <lineage>
        <taxon>Eukaryota</taxon>
        <taxon>Viridiplantae</taxon>
        <taxon>Streptophyta</taxon>
        <taxon>Embryophyta</taxon>
        <taxon>Tracheophyta</taxon>
        <taxon>Spermatophyta</taxon>
        <taxon>Magnoliopsida</taxon>
        <taxon>eudicotyledons</taxon>
        <taxon>Gunneridae</taxon>
        <taxon>Pentapetalae</taxon>
        <taxon>rosids</taxon>
        <taxon>fabids</taxon>
        <taxon>Malpighiales</taxon>
        <taxon>Rhizophoraceae</taxon>
        <taxon>Rhizophora</taxon>
    </lineage>
</organism>
<keyword evidence="1" id="KW-1133">Transmembrane helix</keyword>
<reference evidence="2" key="1">
    <citation type="submission" date="2018-02" db="EMBL/GenBank/DDBJ databases">
        <title>Rhizophora mucronata_Transcriptome.</title>
        <authorList>
            <person name="Meera S.P."/>
            <person name="Sreeshan A."/>
            <person name="Augustine A."/>
        </authorList>
    </citation>
    <scope>NUCLEOTIDE SEQUENCE</scope>
    <source>
        <tissue evidence="2">Leaf</tissue>
    </source>
</reference>
<evidence type="ECO:0000313" key="2">
    <source>
        <dbReference type="EMBL" id="MBX71416.1"/>
    </source>
</evidence>
<keyword evidence="1" id="KW-0472">Membrane</keyword>
<dbReference type="AlphaFoldDB" id="A0A2P2QWN5"/>